<dbReference type="Proteomes" id="UP000514509">
    <property type="component" value="Chromosome"/>
</dbReference>
<reference evidence="1 2" key="2">
    <citation type="submission" date="2020-08" db="EMBL/GenBank/DDBJ databases">
        <title>Adhaeribacter dokdonensis sp. nov., isolated from the rhizosphere of Elymus tsukushiensis, a plant native to the Dokdo Islands, Republic of Korea.</title>
        <authorList>
            <person name="Ghim S.Y."/>
        </authorList>
    </citation>
    <scope>NUCLEOTIDE SEQUENCE [LARGE SCALE GENOMIC DNA]</scope>
    <source>
        <strain evidence="1 2">KUDC8001</strain>
    </source>
</reference>
<evidence type="ECO:0000313" key="1">
    <source>
        <dbReference type="EMBL" id="QMU28801.1"/>
    </source>
</evidence>
<keyword evidence="2" id="KW-1185">Reference proteome</keyword>
<evidence type="ECO:0000313" key="2">
    <source>
        <dbReference type="Proteomes" id="UP000514509"/>
    </source>
</evidence>
<accession>A0A7L7L7I8</accession>
<sequence>MKFIDRHDIERWAERYDSKGYLPNLISRLVRSTTPLGTFVEFPDGSSTFIGGWDGKVICNESTPYVPAGTSLWEFGTEVSSAGKANRDMAKRTADTLGYEPSDCTLVVVTPRFFKKKDEFRQEKIALGIWKDVLIYDSRNLEEWFEIAPVPSRWFSSYVKKYPPDGIITIEEYWKEWSTGPIGILPPKAVTAGREYESDQLLKFLQGAPAILPVQASSKDEAVAFIIATAMQFEKAHQEAFAAKALVVDTSANFRSIRINQFGLNLIAKFDHPQILYAGVADGHHVLVPLGADDTFNQDKLVLPLIDRDGLVEALKSMGISETIASSYSKESARNITVLKRLLKFPQNWLEWAEPENAKEIIPGMLIGRWNEKNKGDIELIEKLAQEDYKNFIKKISRWNEHETPPFIKIGETWRLTSPLDAWAHLAEHLSLENLNSLKECFFEGFKYGNPTLEPDSDKATFTQFLSKEKKFSSWAREGLAQSLILIGLYGKGLKILDLESPQLWVDDIINELLNDADGQLWVSLNHEMPLISEASPNSFFNAIFDSLEKSPSPLLEVFREVEGFITPTSHHTGLLWALEGLAWDPEYLNDSAIALSKLAQIDPGGTISNRPINSLVEIFKPWHYQTLASFDERMKTVRQIATITKEIGWTLLLQMLPQNHGVGHPTQKMRWRMLDHSFDKSYTYKEIWDTHSEVVDIIISVFDYSEGQLSDLLESIINLSIQDREILLSFLDSELDKIQQVEYNAWHTLRNNLSHHRSYPDTDWALSEEELKKLEVVYERLTPKDSILKYKWLFDDQWPRFPEGNELDEGQSESRHDQMQKKIDDRRVEALKIILEEYGLSKVISLSQSIKEPWFLGDTLAKVSNNDEVLTEVVELLGTSDDNVLRFAQSFIYRKSILNGEEWIIHYFEQFDKKQIKNKALAKFFIPLNQSKKLWDFINGLSEGIKNEYWLHMNPRFYRLNQDEIIYGLKELLNHSRFISAIDVASHSKEEIPSDLIVEILEKAATIESKETARLHGYEVDQLFEEIDKRSDVERGKMIHLEWLYLSILASYGNRRNPRVLHDELANNPKFFLEVLKWVYMPKDKELVEEERQGLSEEIIGNRAMQAYKLLDSWKRIPGVNELGEIDKDNLENWVKEARKLAQEADRIEVADAQIGQLLAQYPEKGSDWPPDEICQMIEMVNTDSIKRNFSSATHNKRSFSSRGPFDGGNIERGHAEYFSKLAKGHRRKHPIIARIFDGLVDGYLREAKRMDEEAERSKLDY</sequence>
<dbReference type="RefSeq" id="WP_182415983.1">
    <property type="nucleotide sequence ID" value="NZ_CP055153.1"/>
</dbReference>
<dbReference type="KEGG" id="add:HUW48_12475"/>
<dbReference type="EMBL" id="CP055153">
    <property type="protein sequence ID" value="QMU28801.1"/>
    <property type="molecule type" value="Genomic_DNA"/>
</dbReference>
<organism evidence="1 2">
    <name type="scientific">Adhaeribacter radiodurans</name>
    <dbReference type="NCBI Taxonomy" id="2745197"/>
    <lineage>
        <taxon>Bacteria</taxon>
        <taxon>Pseudomonadati</taxon>
        <taxon>Bacteroidota</taxon>
        <taxon>Cytophagia</taxon>
        <taxon>Cytophagales</taxon>
        <taxon>Hymenobacteraceae</taxon>
        <taxon>Adhaeribacter</taxon>
    </lineage>
</organism>
<protein>
    <submittedName>
        <fullName evidence="1">Uncharacterized protein</fullName>
    </submittedName>
</protein>
<reference evidence="1 2" key="1">
    <citation type="submission" date="2020-06" db="EMBL/GenBank/DDBJ databases">
        <authorList>
            <person name="Hwang Y.J."/>
        </authorList>
    </citation>
    <scope>NUCLEOTIDE SEQUENCE [LARGE SCALE GENOMIC DNA]</scope>
    <source>
        <strain evidence="1 2">KUDC8001</strain>
    </source>
</reference>
<name>A0A7L7L7I8_9BACT</name>
<proteinExistence type="predicted"/>
<gene>
    <name evidence="1" type="ORF">HUW48_12475</name>
</gene>
<dbReference type="AlphaFoldDB" id="A0A7L7L7I8"/>